<name>A0A1G7YK02_9BURK</name>
<dbReference type="RefSeq" id="WP_176860756.1">
    <property type="nucleotide sequence ID" value="NZ_FNCJ01000006.1"/>
</dbReference>
<gene>
    <name evidence="2" type="ORF">SAMN05216466_106223</name>
</gene>
<evidence type="ECO:0000313" key="2">
    <source>
        <dbReference type="EMBL" id="SDG96868.1"/>
    </source>
</evidence>
<feature type="transmembrane region" description="Helical" evidence="1">
    <location>
        <begin position="29"/>
        <end position="48"/>
    </location>
</feature>
<evidence type="ECO:0000256" key="1">
    <source>
        <dbReference type="SAM" id="Phobius"/>
    </source>
</evidence>
<dbReference type="EMBL" id="FNCJ01000006">
    <property type="protein sequence ID" value="SDG96868.1"/>
    <property type="molecule type" value="Genomic_DNA"/>
</dbReference>
<proteinExistence type="predicted"/>
<keyword evidence="1" id="KW-1133">Transmembrane helix</keyword>
<keyword evidence="1" id="KW-0812">Transmembrane</keyword>
<accession>A0A1G7YK02</accession>
<organism evidence="2 3">
    <name type="scientific">Paraburkholderia phenazinium</name>
    <dbReference type="NCBI Taxonomy" id="60549"/>
    <lineage>
        <taxon>Bacteria</taxon>
        <taxon>Pseudomonadati</taxon>
        <taxon>Pseudomonadota</taxon>
        <taxon>Betaproteobacteria</taxon>
        <taxon>Burkholderiales</taxon>
        <taxon>Burkholderiaceae</taxon>
        <taxon>Paraburkholderia</taxon>
    </lineage>
</organism>
<keyword evidence="1" id="KW-0472">Membrane</keyword>
<dbReference type="AlphaFoldDB" id="A0A1G7YK02"/>
<sequence length="49" mass="5154">MKTLPMAILVTLTAYAGFASLAIATRITPFAYVLGAAAVPVVQVLHLMH</sequence>
<evidence type="ECO:0000313" key="3">
    <source>
        <dbReference type="Proteomes" id="UP000199706"/>
    </source>
</evidence>
<dbReference type="Proteomes" id="UP000199706">
    <property type="component" value="Unassembled WGS sequence"/>
</dbReference>
<protein>
    <submittedName>
        <fullName evidence="2">Uncharacterized protein</fullName>
    </submittedName>
</protein>
<reference evidence="2 3" key="1">
    <citation type="submission" date="2016-10" db="EMBL/GenBank/DDBJ databases">
        <authorList>
            <person name="de Groot N.N."/>
        </authorList>
    </citation>
    <scope>NUCLEOTIDE SEQUENCE [LARGE SCALE GENOMIC DNA]</scope>
    <source>
        <strain evidence="2 3">LMG 2247</strain>
    </source>
</reference>